<organism evidence="1 2">
    <name type="scientific">Aspergillus novofumigatus (strain IBT 16806)</name>
    <dbReference type="NCBI Taxonomy" id="1392255"/>
    <lineage>
        <taxon>Eukaryota</taxon>
        <taxon>Fungi</taxon>
        <taxon>Dikarya</taxon>
        <taxon>Ascomycota</taxon>
        <taxon>Pezizomycotina</taxon>
        <taxon>Eurotiomycetes</taxon>
        <taxon>Eurotiomycetidae</taxon>
        <taxon>Eurotiales</taxon>
        <taxon>Aspergillaceae</taxon>
        <taxon>Aspergillus</taxon>
        <taxon>Aspergillus subgen. Fumigati</taxon>
    </lineage>
</organism>
<gene>
    <name evidence="1" type="ORF">P174DRAFT_443405</name>
</gene>
<protein>
    <submittedName>
        <fullName evidence="1">Uncharacterized protein</fullName>
    </submittedName>
</protein>
<dbReference type="RefSeq" id="XP_024679976.1">
    <property type="nucleotide sequence ID" value="XM_024827816.1"/>
</dbReference>
<dbReference type="GeneID" id="36535141"/>
<dbReference type="Proteomes" id="UP000234474">
    <property type="component" value="Unassembled WGS sequence"/>
</dbReference>
<dbReference type="EMBL" id="MSZS01000006">
    <property type="protein sequence ID" value="PKX91381.1"/>
    <property type="molecule type" value="Genomic_DNA"/>
</dbReference>
<comment type="caution">
    <text evidence="1">The sequence shown here is derived from an EMBL/GenBank/DDBJ whole genome shotgun (WGS) entry which is preliminary data.</text>
</comment>
<dbReference type="AlphaFoldDB" id="A0A2I1C1C2"/>
<dbReference type="VEuPathDB" id="FungiDB:P174DRAFT_443405"/>
<proteinExistence type="predicted"/>
<feature type="non-terminal residue" evidence="1">
    <location>
        <position position="1"/>
    </location>
</feature>
<accession>A0A2I1C1C2</accession>
<reference evidence="2" key="1">
    <citation type="journal article" date="2018" name="Proc. Natl. Acad. Sci. U.S.A.">
        <title>Linking secondary metabolites to gene clusters through genome sequencing of six diverse Aspergillus species.</title>
        <authorList>
            <person name="Kaerboelling I."/>
            <person name="Vesth T.C."/>
            <person name="Frisvad J.C."/>
            <person name="Nybo J.L."/>
            <person name="Theobald S."/>
            <person name="Kuo A."/>
            <person name="Bowyer P."/>
            <person name="Matsuda Y."/>
            <person name="Mondo S."/>
            <person name="Lyhne E.K."/>
            <person name="Kogle M.E."/>
            <person name="Clum A."/>
            <person name="Lipzen A."/>
            <person name="Salamov A."/>
            <person name="Ngan C.Y."/>
            <person name="Daum C."/>
            <person name="Chiniquy J."/>
            <person name="Barry K."/>
            <person name="LaButti K."/>
            <person name="Haridas S."/>
            <person name="Simmons B.A."/>
            <person name="Magnuson J.K."/>
            <person name="Mortensen U.H."/>
            <person name="Larsen T.O."/>
            <person name="Grigoriev I.V."/>
            <person name="Baker S.E."/>
            <person name="Andersen M.R."/>
        </authorList>
    </citation>
    <scope>NUCLEOTIDE SEQUENCE [LARGE SCALE GENOMIC DNA]</scope>
    <source>
        <strain evidence="2">IBT 16806</strain>
    </source>
</reference>
<evidence type="ECO:0000313" key="2">
    <source>
        <dbReference type="Proteomes" id="UP000234474"/>
    </source>
</evidence>
<dbReference type="OrthoDB" id="4501855at2759"/>
<dbReference type="OMA" id="DIQELCI"/>
<name>A0A2I1C1C2_ASPN1</name>
<evidence type="ECO:0000313" key="1">
    <source>
        <dbReference type="EMBL" id="PKX91381.1"/>
    </source>
</evidence>
<keyword evidence="2" id="KW-1185">Reference proteome</keyword>
<sequence>NQRTEIQTLSDIQLLQTQLLSMSRSCLPDPPRFDGKPYTLRTWLPSIQAKL</sequence>